<comment type="caution">
    <text evidence="1">The sequence shown here is derived from an EMBL/GenBank/DDBJ whole genome shotgun (WGS) entry which is preliminary data.</text>
</comment>
<organism evidence="1 2">
    <name type="scientific">Acidithiobacillus sulfurivorans</name>
    <dbReference type="NCBI Taxonomy" id="1958756"/>
    <lineage>
        <taxon>Bacteria</taxon>
        <taxon>Pseudomonadati</taxon>
        <taxon>Pseudomonadota</taxon>
        <taxon>Acidithiobacillia</taxon>
        <taxon>Acidithiobacillales</taxon>
        <taxon>Acidithiobacillaceae</taxon>
        <taxon>Acidithiobacillus</taxon>
    </lineage>
</organism>
<evidence type="ECO:0000313" key="2">
    <source>
        <dbReference type="Proteomes" id="UP000755654"/>
    </source>
</evidence>
<feature type="non-terminal residue" evidence="1">
    <location>
        <position position="1"/>
    </location>
</feature>
<proteinExistence type="predicted"/>
<dbReference type="InterPro" id="IPR038718">
    <property type="entry name" value="SNF2-like_sf"/>
</dbReference>
<gene>
    <name evidence="1" type="ORF">HAP95_01705</name>
</gene>
<dbReference type="InterPro" id="IPR027417">
    <property type="entry name" value="P-loop_NTPase"/>
</dbReference>
<dbReference type="EMBL" id="JAAOMP010000028">
    <property type="protein sequence ID" value="MBU2758929.1"/>
    <property type="molecule type" value="Genomic_DNA"/>
</dbReference>
<dbReference type="Gene3D" id="3.40.50.10810">
    <property type="entry name" value="Tandem AAA-ATPase domain"/>
    <property type="match status" value="1"/>
</dbReference>
<evidence type="ECO:0000313" key="1">
    <source>
        <dbReference type="EMBL" id="MBU2758929.1"/>
    </source>
</evidence>
<protein>
    <submittedName>
        <fullName evidence="1">Uncharacterized protein</fullName>
    </submittedName>
</protein>
<name>A0ABS5ZW59_9PROT</name>
<dbReference type="SUPFAM" id="SSF52540">
    <property type="entry name" value="P-loop containing nucleoside triphosphate hydrolases"/>
    <property type="match status" value="1"/>
</dbReference>
<accession>A0ABS5ZW59</accession>
<sequence>RELRERLNDLAAVAEPEKKGGLRVPPLAASWLDDLLTGTSAEMDGGFRDRIKQLQAAQGLRSELPTDLQATLRPYQEEGYLWAMRLAEAGFGACLADDMGLGNTTYLLAKGRFAVEAVIQRTDQHVLKTRHYGCCLRF</sequence>
<reference evidence="1 2" key="1">
    <citation type="journal article" date="2021" name="ISME J.">
        <title>Genomic evolution of the class Acidithiobacillia: deep-branching Proteobacteria living in extreme acidic conditions.</title>
        <authorList>
            <person name="Moya-Beltran A."/>
            <person name="Beard S."/>
            <person name="Rojas-Villalobos C."/>
            <person name="Issotta F."/>
            <person name="Gallardo Y."/>
            <person name="Ulloa R."/>
            <person name="Giaveno A."/>
            <person name="Degli Esposti M."/>
            <person name="Johnson D.B."/>
            <person name="Quatrini R."/>
        </authorList>
    </citation>
    <scope>NUCLEOTIDE SEQUENCE [LARGE SCALE GENOMIC DNA]</scope>
    <source>
        <strain evidence="1 2">RW2</strain>
    </source>
</reference>
<dbReference type="Proteomes" id="UP000755654">
    <property type="component" value="Unassembled WGS sequence"/>
</dbReference>
<keyword evidence="2" id="KW-1185">Reference proteome</keyword>